<protein>
    <recommendedName>
        <fullName evidence="6">NAC domain-containing protein</fullName>
    </recommendedName>
</protein>
<dbReference type="PANTHER" id="PTHR31719">
    <property type="entry name" value="NAC TRANSCRIPTION FACTOR 56"/>
    <property type="match status" value="1"/>
</dbReference>
<organism evidence="7 8">
    <name type="scientific">Actinidia rufa</name>
    <dbReference type="NCBI Taxonomy" id="165716"/>
    <lineage>
        <taxon>Eukaryota</taxon>
        <taxon>Viridiplantae</taxon>
        <taxon>Streptophyta</taxon>
        <taxon>Embryophyta</taxon>
        <taxon>Tracheophyta</taxon>
        <taxon>Spermatophyta</taxon>
        <taxon>Magnoliopsida</taxon>
        <taxon>eudicotyledons</taxon>
        <taxon>Gunneridae</taxon>
        <taxon>Pentapetalae</taxon>
        <taxon>asterids</taxon>
        <taxon>Ericales</taxon>
        <taxon>Actinidiaceae</taxon>
        <taxon>Actinidia</taxon>
    </lineage>
</organism>
<accession>A0A7J0G5D3</accession>
<proteinExistence type="predicted"/>
<dbReference type="SUPFAM" id="SSF101941">
    <property type="entry name" value="NAC domain"/>
    <property type="match status" value="1"/>
</dbReference>
<sequence>MAVTFPVGFLFRPTDKEIIKHYLLKKQMGEELPLNGVIQEGDVFSEEILSDVFQSSETHVYFFTQLKKKSVKGSNHDRTVGKATWRCESVTDICVKEKTVIGKKRVLDYINPGSIGHRDWNMKEFSLDGVLLEHPQTLLPNTLAMPSPAYALALPVTVIESAPIAQQVAAGVESMVNVVATDTLAKLPPSASYDLSECISRPPFVPAQTVDEEGGCTSGEQENRMLPMEKSHWEYQPSIAAPESLAVDAIRDSIILLSATVEGFAEDFIYPFLNGNEVVDNKLSKCPARSGGIEHEAAGDGLVGGGVGEAEEGGGEGEVGGDGRERGERGGEEAEEEREGGFGHAEGVDPPGVVVGSGGGEEAVEPGGEEGGGGSWEEREGGMERREKRLEREREVEERWDSRERVWEGRRRRS</sequence>
<dbReference type="GO" id="GO:0003677">
    <property type="term" value="F:DNA binding"/>
    <property type="evidence" value="ECO:0007669"/>
    <property type="project" value="UniProtKB-KW"/>
</dbReference>
<feature type="region of interest" description="Disordered" evidence="5">
    <location>
        <begin position="295"/>
        <end position="414"/>
    </location>
</feature>
<dbReference type="InterPro" id="IPR003441">
    <property type="entry name" value="NAC-dom"/>
</dbReference>
<dbReference type="PROSITE" id="PS51005">
    <property type="entry name" value="NAC"/>
    <property type="match status" value="1"/>
</dbReference>
<dbReference type="EMBL" id="BJWL01000018">
    <property type="protein sequence ID" value="GFZ06005.1"/>
    <property type="molecule type" value="Genomic_DNA"/>
</dbReference>
<dbReference type="OrthoDB" id="774757at2759"/>
<evidence type="ECO:0000313" key="7">
    <source>
        <dbReference type="EMBL" id="GFZ06005.1"/>
    </source>
</evidence>
<dbReference type="PANTHER" id="PTHR31719:SF43">
    <property type="entry name" value="NAC TRANSCRIPTION FACTOR 56"/>
    <property type="match status" value="1"/>
</dbReference>
<keyword evidence="4" id="KW-0539">Nucleus</keyword>
<reference evidence="7 8" key="1">
    <citation type="submission" date="2019-07" db="EMBL/GenBank/DDBJ databases">
        <title>De Novo Assembly of kiwifruit Actinidia rufa.</title>
        <authorList>
            <person name="Sugita-Konishi S."/>
            <person name="Sato K."/>
            <person name="Mori E."/>
            <person name="Abe Y."/>
            <person name="Kisaki G."/>
            <person name="Hamano K."/>
            <person name="Suezawa K."/>
            <person name="Otani M."/>
            <person name="Fukuda T."/>
            <person name="Manabe T."/>
            <person name="Gomi K."/>
            <person name="Tabuchi M."/>
            <person name="Akimitsu K."/>
            <person name="Kataoka I."/>
        </authorList>
    </citation>
    <scope>NUCLEOTIDE SEQUENCE [LARGE SCALE GENOMIC DNA]</scope>
    <source>
        <strain evidence="8">cv. Fuchu</strain>
    </source>
</reference>
<dbReference type="InterPro" id="IPR036093">
    <property type="entry name" value="NAC_dom_sf"/>
</dbReference>
<feature type="compositionally biased region" description="Basic and acidic residues" evidence="5">
    <location>
        <begin position="321"/>
        <end position="332"/>
    </location>
</feature>
<keyword evidence="8" id="KW-1185">Reference proteome</keyword>
<name>A0A7J0G5D3_9ERIC</name>
<gene>
    <name evidence="7" type="ORF">Acr_18g0001750</name>
</gene>
<evidence type="ECO:0000256" key="5">
    <source>
        <dbReference type="SAM" id="MobiDB-lite"/>
    </source>
</evidence>
<keyword evidence="1" id="KW-0805">Transcription regulation</keyword>
<dbReference type="AlphaFoldDB" id="A0A7J0G5D3"/>
<keyword evidence="2" id="KW-0238">DNA-binding</keyword>
<dbReference type="Proteomes" id="UP000585474">
    <property type="component" value="Unassembled WGS sequence"/>
</dbReference>
<comment type="caution">
    <text evidence="7">The sequence shown here is derived from an EMBL/GenBank/DDBJ whole genome shotgun (WGS) entry which is preliminary data.</text>
</comment>
<dbReference type="Gene3D" id="2.170.150.80">
    <property type="entry name" value="NAC domain"/>
    <property type="match status" value="1"/>
</dbReference>
<evidence type="ECO:0000256" key="1">
    <source>
        <dbReference type="ARBA" id="ARBA00023015"/>
    </source>
</evidence>
<evidence type="ECO:0000313" key="8">
    <source>
        <dbReference type="Proteomes" id="UP000585474"/>
    </source>
</evidence>
<feature type="compositionally biased region" description="Basic and acidic residues" evidence="5">
    <location>
        <begin position="376"/>
        <end position="414"/>
    </location>
</feature>
<evidence type="ECO:0000256" key="3">
    <source>
        <dbReference type="ARBA" id="ARBA00023163"/>
    </source>
</evidence>
<dbReference type="Pfam" id="PF02365">
    <property type="entry name" value="NAM"/>
    <property type="match status" value="1"/>
</dbReference>
<feature type="domain" description="NAC" evidence="6">
    <location>
        <begin position="5"/>
        <end position="145"/>
    </location>
</feature>
<keyword evidence="3" id="KW-0804">Transcription</keyword>
<evidence type="ECO:0000256" key="2">
    <source>
        <dbReference type="ARBA" id="ARBA00023125"/>
    </source>
</evidence>
<evidence type="ECO:0000259" key="6">
    <source>
        <dbReference type="PROSITE" id="PS51005"/>
    </source>
</evidence>
<dbReference type="GO" id="GO:0006355">
    <property type="term" value="P:regulation of DNA-templated transcription"/>
    <property type="evidence" value="ECO:0007669"/>
    <property type="project" value="InterPro"/>
</dbReference>
<evidence type="ECO:0000256" key="4">
    <source>
        <dbReference type="ARBA" id="ARBA00023242"/>
    </source>
</evidence>